<accession>A0A8X6LDS2</accession>
<comment type="caution">
    <text evidence="1">The sequence shown here is derived from an EMBL/GenBank/DDBJ whole genome shotgun (WGS) entry which is preliminary data.</text>
</comment>
<protein>
    <submittedName>
        <fullName evidence="1">Uncharacterized protein</fullName>
    </submittedName>
</protein>
<gene>
    <name evidence="1" type="ORF">TNCT_504591</name>
</gene>
<keyword evidence="2" id="KW-1185">Reference proteome</keyword>
<dbReference type="AlphaFoldDB" id="A0A8X6LDS2"/>
<evidence type="ECO:0000313" key="2">
    <source>
        <dbReference type="Proteomes" id="UP000887116"/>
    </source>
</evidence>
<reference evidence="1" key="1">
    <citation type="submission" date="2020-07" db="EMBL/GenBank/DDBJ databases">
        <title>Multicomponent nature underlies the extraordinary mechanical properties of spider dragline silk.</title>
        <authorList>
            <person name="Kono N."/>
            <person name="Nakamura H."/>
            <person name="Mori M."/>
            <person name="Yoshida Y."/>
            <person name="Ohtoshi R."/>
            <person name="Malay A.D."/>
            <person name="Moran D.A.P."/>
            <person name="Tomita M."/>
            <person name="Numata K."/>
            <person name="Arakawa K."/>
        </authorList>
    </citation>
    <scope>NUCLEOTIDE SEQUENCE</scope>
</reference>
<evidence type="ECO:0000313" key="1">
    <source>
        <dbReference type="EMBL" id="GFR04702.1"/>
    </source>
</evidence>
<dbReference type="Proteomes" id="UP000887116">
    <property type="component" value="Unassembled WGS sequence"/>
</dbReference>
<dbReference type="EMBL" id="BMAO01035613">
    <property type="protein sequence ID" value="GFR04702.1"/>
    <property type="molecule type" value="Genomic_DNA"/>
</dbReference>
<name>A0A8X6LDS2_TRICU</name>
<organism evidence="1 2">
    <name type="scientific">Trichonephila clavata</name>
    <name type="common">Joro spider</name>
    <name type="synonym">Nephila clavata</name>
    <dbReference type="NCBI Taxonomy" id="2740835"/>
    <lineage>
        <taxon>Eukaryota</taxon>
        <taxon>Metazoa</taxon>
        <taxon>Ecdysozoa</taxon>
        <taxon>Arthropoda</taxon>
        <taxon>Chelicerata</taxon>
        <taxon>Arachnida</taxon>
        <taxon>Araneae</taxon>
        <taxon>Araneomorphae</taxon>
        <taxon>Entelegynae</taxon>
        <taxon>Araneoidea</taxon>
        <taxon>Nephilidae</taxon>
        <taxon>Trichonephila</taxon>
    </lineage>
</organism>
<sequence>MTFIGLPPRHPRHQQLSPQTISLKTQISISNTVNVSTKNSHIMSSSNYSFSSPEGPDFSSPFDVGESFAKLFHEHNKRTYGIVIFMATAID</sequence>
<proteinExistence type="predicted"/>